<dbReference type="Pfam" id="PF00930">
    <property type="entry name" value="DPPIV_N"/>
    <property type="match status" value="1"/>
</dbReference>
<dbReference type="GO" id="GO:0008236">
    <property type="term" value="F:serine-type peptidase activity"/>
    <property type="evidence" value="ECO:0007669"/>
    <property type="project" value="UniProtKB-KW"/>
</dbReference>
<evidence type="ECO:0000259" key="1">
    <source>
        <dbReference type="Pfam" id="PF00326"/>
    </source>
</evidence>
<name>A0A1S3DLG5_DIACI</name>
<dbReference type="KEGG" id="dci:103520098"/>
<dbReference type="STRING" id="121845.A0A1S3DLG5"/>
<sequence>MNIENGLFFQQAGTPNPIAELHVLHLDGFNTFDVFPEKFTFDGEAVLTDVVWTVQNELVVTWTNRVQNHANTFRCELKFADSVAQCKLILDISEDHGWVDLMPLVSRTDPSRFLQILPLVQQDGRYYPQLILISSSGQEPLTQGLISVTGVLGWDQTKDVVYGGPGSNIISDRFSIDFHTYLVSKRHVIVVHIDARGSAYRSKEQEHSVYRNLGRYEIADQIAVVKYLTERFQFIDKTKVGIWGWSYGGFATAMVLATDTQNVFKCGVSVAPVTNFLYYGMLF</sequence>
<accession>A0A1S3DLG5</accession>
<dbReference type="GO" id="GO:0008239">
    <property type="term" value="F:dipeptidyl-peptidase activity"/>
    <property type="evidence" value="ECO:0007669"/>
    <property type="project" value="TreeGrafter"/>
</dbReference>
<dbReference type="GO" id="GO:0005886">
    <property type="term" value="C:plasma membrane"/>
    <property type="evidence" value="ECO:0007669"/>
    <property type="project" value="TreeGrafter"/>
</dbReference>
<dbReference type="Proteomes" id="UP000079169">
    <property type="component" value="Unplaced"/>
</dbReference>
<dbReference type="InterPro" id="IPR001375">
    <property type="entry name" value="Peptidase_S9_cat"/>
</dbReference>
<keyword evidence="3" id="KW-1185">Reference proteome</keyword>
<dbReference type="GO" id="GO:0004177">
    <property type="term" value="F:aminopeptidase activity"/>
    <property type="evidence" value="ECO:0007669"/>
    <property type="project" value="UniProtKB-KW"/>
</dbReference>
<proteinExistence type="predicted"/>
<dbReference type="Gene3D" id="3.40.50.1820">
    <property type="entry name" value="alpha/beta hydrolase"/>
    <property type="match status" value="1"/>
</dbReference>
<dbReference type="GeneID" id="103520098"/>
<evidence type="ECO:0000313" key="4">
    <source>
        <dbReference type="RefSeq" id="XP_008483417.2"/>
    </source>
</evidence>
<dbReference type="GO" id="GO:0012505">
    <property type="term" value="C:endomembrane system"/>
    <property type="evidence" value="ECO:0007669"/>
    <property type="project" value="UniProtKB-SubCell"/>
</dbReference>
<protein>
    <submittedName>
        <fullName evidence="4">Venom dipeptidyl peptidase 4-like</fullName>
    </submittedName>
</protein>
<dbReference type="AlphaFoldDB" id="A0A1S3DLG5"/>
<evidence type="ECO:0000259" key="2">
    <source>
        <dbReference type="Pfam" id="PF00930"/>
    </source>
</evidence>
<dbReference type="RefSeq" id="XP_008483417.2">
    <property type="nucleotide sequence ID" value="XM_008485195.2"/>
</dbReference>
<feature type="domain" description="Peptidase S9 prolyl oligopeptidase catalytic" evidence="1">
    <location>
        <begin position="175"/>
        <end position="279"/>
    </location>
</feature>
<gene>
    <name evidence="4" type="primary">LOC103520098</name>
</gene>
<dbReference type="PANTHER" id="PTHR11731">
    <property type="entry name" value="PROTEASE FAMILY S9B,C DIPEPTIDYL-PEPTIDASE IV-RELATED"/>
    <property type="match status" value="1"/>
</dbReference>
<organism evidence="3 4">
    <name type="scientific">Diaphorina citri</name>
    <name type="common">Asian citrus psyllid</name>
    <dbReference type="NCBI Taxonomy" id="121845"/>
    <lineage>
        <taxon>Eukaryota</taxon>
        <taxon>Metazoa</taxon>
        <taxon>Ecdysozoa</taxon>
        <taxon>Arthropoda</taxon>
        <taxon>Hexapoda</taxon>
        <taxon>Insecta</taxon>
        <taxon>Pterygota</taxon>
        <taxon>Neoptera</taxon>
        <taxon>Paraneoptera</taxon>
        <taxon>Hemiptera</taxon>
        <taxon>Sternorrhyncha</taxon>
        <taxon>Psylloidea</taxon>
        <taxon>Psyllidae</taxon>
        <taxon>Diaphorininae</taxon>
        <taxon>Diaphorina</taxon>
    </lineage>
</organism>
<evidence type="ECO:0000313" key="3">
    <source>
        <dbReference type="Proteomes" id="UP000079169"/>
    </source>
</evidence>
<dbReference type="PaxDb" id="121845-A0A1S3DLG5"/>
<dbReference type="Pfam" id="PF00326">
    <property type="entry name" value="Peptidase_S9"/>
    <property type="match status" value="1"/>
</dbReference>
<dbReference type="InterPro" id="IPR002469">
    <property type="entry name" value="Peptidase_S9B_N"/>
</dbReference>
<dbReference type="InterPro" id="IPR029058">
    <property type="entry name" value="AB_hydrolase_fold"/>
</dbReference>
<dbReference type="GO" id="GO:0006508">
    <property type="term" value="P:proteolysis"/>
    <property type="evidence" value="ECO:0007669"/>
    <property type="project" value="UniProtKB-KW"/>
</dbReference>
<dbReference type="PANTHER" id="PTHR11731:SF154">
    <property type="entry name" value="VENOM DIPEPTIDYL PEPTIDASE 4-LIKE PROTEIN"/>
    <property type="match status" value="1"/>
</dbReference>
<dbReference type="SUPFAM" id="SSF53474">
    <property type="entry name" value="alpha/beta-Hydrolases"/>
    <property type="match status" value="1"/>
</dbReference>
<feature type="domain" description="Dipeptidylpeptidase IV N-terminal" evidence="2">
    <location>
        <begin position="11"/>
        <end position="162"/>
    </location>
</feature>
<reference evidence="4" key="1">
    <citation type="submission" date="2025-08" db="UniProtKB">
        <authorList>
            <consortium name="RefSeq"/>
        </authorList>
    </citation>
    <scope>IDENTIFICATION</scope>
</reference>
<dbReference type="InterPro" id="IPR050278">
    <property type="entry name" value="Serine_Prot_S9B/DPPIV"/>
</dbReference>